<dbReference type="PANTHER" id="PTHR33164:SF43">
    <property type="entry name" value="HTH-TYPE TRANSCRIPTIONAL REPRESSOR YETL"/>
    <property type="match status" value="1"/>
</dbReference>
<dbReference type="PANTHER" id="PTHR33164">
    <property type="entry name" value="TRANSCRIPTIONAL REGULATOR, MARR FAMILY"/>
    <property type="match status" value="1"/>
</dbReference>
<protein>
    <submittedName>
        <fullName evidence="2">DNA-binding transcriptional regulator, MarR family</fullName>
    </submittedName>
</protein>
<dbReference type="Proteomes" id="UP000190423">
    <property type="component" value="Unassembled WGS sequence"/>
</dbReference>
<dbReference type="InterPro" id="IPR000835">
    <property type="entry name" value="HTH_MarR-typ"/>
</dbReference>
<gene>
    <name evidence="2" type="ORF">SAMN02745149_01322</name>
</gene>
<evidence type="ECO:0000259" key="1">
    <source>
        <dbReference type="PROSITE" id="PS50995"/>
    </source>
</evidence>
<evidence type="ECO:0000313" key="3">
    <source>
        <dbReference type="Proteomes" id="UP000190423"/>
    </source>
</evidence>
<keyword evidence="3" id="KW-1185">Reference proteome</keyword>
<feature type="domain" description="HTH marR-type" evidence="1">
    <location>
        <begin position="1"/>
        <end position="101"/>
    </location>
</feature>
<accession>A0A1T4KUX8</accession>
<dbReference type="InterPro" id="IPR036390">
    <property type="entry name" value="WH_DNA-bd_sf"/>
</dbReference>
<dbReference type="PROSITE" id="PS50995">
    <property type="entry name" value="HTH_MARR_2"/>
    <property type="match status" value="1"/>
</dbReference>
<dbReference type="GO" id="GO:0006950">
    <property type="term" value="P:response to stress"/>
    <property type="evidence" value="ECO:0007669"/>
    <property type="project" value="TreeGrafter"/>
</dbReference>
<dbReference type="InterPro" id="IPR036388">
    <property type="entry name" value="WH-like_DNA-bd_sf"/>
</dbReference>
<name>A0A1T4KUX8_TREPO</name>
<dbReference type="AlphaFoldDB" id="A0A1T4KUX8"/>
<dbReference type="STRING" id="261392.SAMN02745149_01322"/>
<organism evidence="2 3">
    <name type="scientific">Treponema porcinum</name>
    <dbReference type="NCBI Taxonomy" id="261392"/>
    <lineage>
        <taxon>Bacteria</taxon>
        <taxon>Pseudomonadati</taxon>
        <taxon>Spirochaetota</taxon>
        <taxon>Spirochaetia</taxon>
        <taxon>Spirochaetales</taxon>
        <taxon>Treponemataceae</taxon>
        <taxon>Treponema</taxon>
    </lineage>
</organism>
<dbReference type="Pfam" id="PF12802">
    <property type="entry name" value="MarR_2"/>
    <property type="match status" value="1"/>
</dbReference>
<dbReference type="SUPFAM" id="SSF46785">
    <property type="entry name" value="Winged helix' DNA-binding domain"/>
    <property type="match status" value="1"/>
</dbReference>
<evidence type="ECO:0000313" key="2">
    <source>
        <dbReference type="EMBL" id="SJZ46170.1"/>
    </source>
</evidence>
<dbReference type="EMBL" id="FUWG01000009">
    <property type="protein sequence ID" value="SJZ46170.1"/>
    <property type="molecule type" value="Genomic_DNA"/>
</dbReference>
<dbReference type="GO" id="GO:0003700">
    <property type="term" value="F:DNA-binding transcription factor activity"/>
    <property type="evidence" value="ECO:0007669"/>
    <property type="project" value="InterPro"/>
</dbReference>
<dbReference type="InterPro" id="IPR039422">
    <property type="entry name" value="MarR/SlyA-like"/>
</dbReference>
<dbReference type="GO" id="GO:0003677">
    <property type="term" value="F:DNA binding"/>
    <property type="evidence" value="ECO:0007669"/>
    <property type="project" value="UniProtKB-KW"/>
</dbReference>
<keyword evidence="2" id="KW-0238">DNA-binding</keyword>
<dbReference type="Gene3D" id="1.10.10.10">
    <property type="entry name" value="Winged helix-like DNA-binding domain superfamily/Winged helix DNA-binding domain"/>
    <property type="match status" value="1"/>
</dbReference>
<dbReference type="OrthoDB" id="9799663at2"/>
<proteinExistence type="predicted"/>
<reference evidence="2 3" key="1">
    <citation type="submission" date="2017-02" db="EMBL/GenBank/DDBJ databases">
        <authorList>
            <person name="Peterson S.W."/>
        </authorList>
    </citation>
    <scope>NUCLEOTIDE SEQUENCE [LARGE SCALE GENOMIC DNA]</scope>
    <source>
        <strain evidence="2 3">ATCC BAA-908</strain>
    </source>
</reference>
<sequence length="108" mass="12641">MSFIYRKENFTTTQKDLEIFLDVSHPTINGILKRLEEKKFITTEMTKKDGHLSKTVRLTKKGENVLIESEKEKNLHEEALSAYLTKDERNKLIELLLKVQKSASEMEK</sequence>